<evidence type="ECO:0000259" key="1">
    <source>
        <dbReference type="Pfam" id="PF13460"/>
    </source>
</evidence>
<protein>
    <submittedName>
        <fullName evidence="2">NAD(P)H-binding protein</fullName>
    </submittedName>
</protein>
<comment type="caution">
    <text evidence="2">The sequence shown here is derived from an EMBL/GenBank/DDBJ whole genome shotgun (WGS) entry which is preliminary data.</text>
</comment>
<dbReference type="Proteomes" id="UP001606210">
    <property type="component" value="Unassembled WGS sequence"/>
</dbReference>
<dbReference type="SUPFAM" id="SSF51735">
    <property type="entry name" value="NAD(P)-binding Rossmann-fold domains"/>
    <property type="match status" value="1"/>
</dbReference>
<evidence type="ECO:0000313" key="2">
    <source>
        <dbReference type="EMBL" id="MFG6430520.1"/>
    </source>
</evidence>
<organism evidence="2 3">
    <name type="scientific">Pelomonas parva</name>
    <dbReference type="NCBI Taxonomy" id="3299032"/>
    <lineage>
        <taxon>Bacteria</taxon>
        <taxon>Pseudomonadati</taxon>
        <taxon>Pseudomonadota</taxon>
        <taxon>Betaproteobacteria</taxon>
        <taxon>Burkholderiales</taxon>
        <taxon>Sphaerotilaceae</taxon>
        <taxon>Roseateles</taxon>
    </lineage>
</organism>
<dbReference type="InterPro" id="IPR036291">
    <property type="entry name" value="NAD(P)-bd_dom_sf"/>
</dbReference>
<reference evidence="2 3" key="1">
    <citation type="submission" date="2024-08" db="EMBL/GenBank/DDBJ databases">
        <authorList>
            <person name="Lu H."/>
        </authorList>
    </citation>
    <scope>NUCLEOTIDE SEQUENCE [LARGE SCALE GENOMIC DNA]</scope>
    <source>
        <strain evidence="2 3">LYH14W</strain>
    </source>
</reference>
<gene>
    <name evidence="2" type="ORF">ACG00Y_11385</name>
</gene>
<evidence type="ECO:0000313" key="3">
    <source>
        <dbReference type="Proteomes" id="UP001606210"/>
    </source>
</evidence>
<dbReference type="Gene3D" id="3.40.50.720">
    <property type="entry name" value="NAD(P)-binding Rossmann-like Domain"/>
    <property type="match status" value="1"/>
</dbReference>
<feature type="domain" description="NAD(P)-binding" evidence="1">
    <location>
        <begin position="10"/>
        <end position="103"/>
    </location>
</feature>
<sequence>MTDRHVLILGAAGRLGRELTTAFARAGWHARAQLRGEAPPEWRGLHLVSPLRADALDTAALGQAAAGCSVVVNALNAPYHRWDQAALPLARSAQAAARQAGALLMLPGNVYNFGRELPARLAPGTPEVGDTPKARLRIRMEGEMADDTGLDSLALRAGDFFGGAGRGSWFDLAIVSRLAAGKLVYPGDATLPHAWAYLPDLAATFVALAEQRGRLKGHQRLHFAGNGVSGEQLRQALSEASGRELKLAGMPWGLLKLAAPFVPSWRAVLEMRYLWLRAHSLDGAALAAQIGPEPHTPLVPALRQSLVALGLPVAHPTADRLTA</sequence>
<accession>A0ABW7F1X9</accession>
<keyword evidence="3" id="KW-1185">Reference proteome</keyword>
<proteinExistence type="predicted"/>
<dbReference type="InterPro" id="IPR016040">
    <property type="entry name" value="NAD(P)-bd_dom"/>
</dbReference>
<dbReference type="Pfam" id="PF13460">
    <property type="entry name" value="NAD_binding_10"/>
    <property type="match status" value="1"/>
</dbReference>
<name>A0ABW7F1X9_9BURK</name>
<dbReference type="EMBL" id="JBIGHV010000004">
    <property type="protein sequence ID" value="MFG6430520.1"/>
    <property type="molecule type" value="Genomic_DNA"/>
</dbReference>
<dbReference type="RefSeq" id="WP_394478851.1">
    <property type="nucleotide sequence ID" value="NZ_JBIGHV010000004.1"/>
</dbReference>